<dbReference type="CDD" id="cd05312">
    <property type="entry name" value="NAD_bind_1_malic_enz"/>
    <property type="match status" value="1"/>
</dbReference>
<dbReference type="SUPFAM" id="SSF51735">
    <property type="entry name" value="NAD(P)-binding Rossmann-fold domains"/>
    <property type="match status" value="1"/>
</dbReference>
<evidence type="ECO:0000256" key="1">
    <source>
        <dbReference type="ARBA" id="ARBA00001936"/>
    </source>
</evidence>
<feature type="domain" description="Malic enzyme N-terminal" evidence="11">
    <location>
        <begin position="72"/>
        <end position="252"/>
    </location>
</feature>
<organism evidence="12 13">
    <name type="scientific">Methylomonas lenta</name>
    <dbReference type="NCBI Taxonomy" id="980561"/>
    <lineage>
        <taxon>Bacteria</taxon>
        <taxon>Pseudomonadati</taxon>
        <taxon>Pseudomonadota</taxon>
        <taxon>Gammaproteobacteria</taxon>
        <taxon>Methylococcales</taxon>
        <taxon>Methylococcaceae</taxon>
        <taxon>Methylomonas</taxon>
    </lineage>
</organism>
<feature type="binding site" evidence="8">
    <location>
        <position position="238"/>
    </location>
    <ligand>
        <name>a divalent metal cation</name>
        <dbReference type="ChEBI" id="CHEBI:60240"/>
    </ligand>
</feature>
<dbReference type="InterPro" id="IPR001891">
    <property type="entry name" value="Malic_OxRdtase"/>
</dbReference>
<dbReference type="PANTHER" id="PTHR23406">
    <property type="entry name" value="MALIC ENZYME-RELATED"/>
    <property type="match status" value="1"/>
</dbReference>
<dbReference type="SMART" id="SM01274">
    <property type="entry name" value="malic"/>
    <property type="match status" value="1"/>
</dbReference>
<gene>
    <name evidence="12" type="ORF">A1359_04615</name>
</gene>
<dbReference type="FunFam" id="3.40.50.720:FF:000635">
    <property type="entry name" value="NADP-dependent malic enzyme"/>
    <property type="match status" value="1"/>
</dbReference>
<dbReference type="STRING" id="980561.A1359_04615"/>
<dbReference type="RefSeq" id="WP_066979058.1">
    <property type="nucleotide sequence ID" value="NZ_LUUI01000077.1"/>
</dbReference>
<dbReference type="NCBIfam" id="NF010052">
    <property type="entry name" value="PRK13529.1"/>
    <property type="match status" value="1"/>
</dbReference>
<evidence type="ECO:0000256" key="6">
    <source>
        <dbReference type="PIRSR" id="PIRSR000106-1"/>
    </source>
</evidence>
<dbReference type="Gene3D" id="3.40.50.720">
    <property type="entry name" value="NAD(P)-binding Rossmann-like Domain"/>
    <property type="match status" value="1"/>
</dbReference>
<dbReference type="InterPro" id="IPR046346">
    <property type="entry name" value="Aminoacid_DH-like_N_sf"/>
</dbReference>
<name>A0A177NM49_9GAMM</name>
<reference evidence="12 13" key="1">
    <citation type="submission" date="2016-03" db="EMBL/GenBank/DDBJ databases">
        <authorList>
            <person name="Ploux O."/>
        </authorList>
    </citation>
    <scope>NUCLEOTIDE SEQUENCE [LARGE SCALE GENOMIC DNA]</scope>
    <source>
        <strain evidence="12 13">R-45370</strain>
    </source>
</reference>
<feature type="active site" description="Proton donor" evidence="6">
    <location>
        <position position="95"/>
    </location>
</feature>
<dbReference type="SUPFAM" id="SSF53223">
    <property type="entry name" value="Aminoacid dehydrogenase-like, N-terminal domain"/>
    <property type="match status" value="1"/>
</dbReference>
<dbReference type="GO" id="GO:0046872">
    <property type="term" value="F:metal ion binding"/>
    <property type="evidence" value="ECO:0007669"/>
    <property type="project" value="UniProtKB-KW"/>
</dbReference>
<dbReference type="GO" id="GO:0006108">
    <property type="term" value="P:malate metabolic process"/>
    <property type="evidence" value="ECO:0007669"/>
    <property type="project" value="TreeGrafter"/>
</dbReference>
<evidence type="ECO:0000256" key="5">
    <source>
        <dbReference type="ARBA" id="ARBA00023027"/>
    </source>
</evidence>
<dbReference type="PRINTS" id="PR00072">
    <property type="entry name" value="MALOXRDTASE"/>
</dbReference>
<evidence type="ECO:0000256" key="9">
    <source>
        <dbReference type="RuleBase" id="RU003427"/>
    </source>
</evidence>
<comment type="cofactor">
    <cofactor evidence="1">
        <name>Mn(2+)</name>
        <dbReference type="ChEBI" id="CHEBI:29035"/>
    </cofactor>
</comment>
<feature type="binding site" evidence="8">
    <location>
        <position position="237"/>
    </location>
    <ligand>
        <name>a divalent metal cation</name>
        <dbReference type="ChEBI" id="CHEBI:60240"/>
    </ligand>
</feature>
<dbReference type="FunFam" id="3.40.50.10380:FF:000001">
    <property type="entry name" value="NAD-dependent malic enzyme"/>
    <property type="match status" value="1"/>
</dbReference>
<evidence type="ECO:0000259" key="11">
    <source>
        <dbReference type="SMART" id="SM01274"/>
    </source>
</evidence>
<keyword evidence="5" id="KW-0520">NAD</keyword>
<keyword evidence="4" id="KW-0560">Oxidoreductase</keyword>
<evidence type="ECO:0000256" key="2">
    <source>
        <dbReference type="ARBA" id="ARBA00008785"/>
    </source>
</evidence>
<dbReference type="AlphaFoldDB" id="A0A177NM49"/>
<dbReference type="Proteomes" id="UP000078476">
    <property type="component" value="Unassembled WGS sequence"/>
</dbReference>
<comment type="caution">
    <text evidence="12">The sequence shown here is derived from an EMBL/GenBank/DDBJ whole genome shotgun (WGS) entry which is preliminary data.</text>
</comment>
<dbReference type="GO" id="GO:0051287">
    <property type="term" value="F:NAD binding"/>
    <property type="evidence" value="ECO:0007669"/>
    <property type="project" value="InterPro"/>
</dbReference>
<sequence>MNEELIIGIDRLKNPSLNKSTAFTSEERDKYKLHGLLPTAITTQDTQLKRVLANLHRQESNIARYIFLNSLQSRNERLFFRLVSENIKEMLPIIYTPTVGEACQEFAHIYQQQKGLTLSATNRGQIKEVLQNWPHKDVRIIVVTDGERILGLGDLGANGMGIPIGKLSLYTACAGIHPEYCMPVMLDVGTNNVSLREDPLYLGLTQKRIQGDEYLSLVDEFVQAVQEIFPKALIQFEDFLTPNAYALLEKYRKSILCFNDDIQGTAAMALSGVLASCGITGHAFKDLRLMFLGAGSAATGIGDLIKLALVAEGLTESEAVQRLWFVDENGLICKERDDLMPHNLPYAHEQPMLSFIGAINHFKPHVLIGATGVGGTFNSKVVKAMCKHNEHPVLLSLSNPTSRSECTAQQAYEWSDGNVIFASGSPFPPVTIEGGRRFIPGQGNNVYIFPGVGLGALAGDASIITDEMFLIAAKTLAKQVSKTELLNGTIYPDLDNILDISLLIAEQVATYVFEQGLNRSPQPGDIKKVLQDMMYNTIY</sequence>
<evidence type="ECO:0000259" key="10">
    <source>
        <dbReference type="SMART" id="SM00919"/>
    </source>
</evidence>
<feature type="active site" description="Proton acceptor" evidence="6">
    <location>
        <position position="166"/>
    </location>
</feature>
<dbReference type="Pfam" id="PF03949">
    <property type="entry name" value="Malic_M"/>
    <property type="match status" value="1"/>
</dbReference>
<dbReference type="PIRSF" id="PIRSF000106">
    <property type="entry name" value="ME"/>
    <property type="match status" value="1"/>
</dbReference>
<feature type="binding site" evidence="8">
    <location>
        <position position="261"/>
    </location>
    <ligand>
        <name>a divalent metal cation</name>
        <dbReference type="ChEBI" id="CHEBI:60240"/>
    </ligand>
</feature>
<proteinExistence type="inferred from homology"/>
<feature type="binding site" evidence="7">
    <location>
        <position position="399"/>
    </location>
    <ligand>
        <name>(S)-malate</name>
        <dbReference type="ChEBI" id="CHEBI:15589"/>
    </ligand>
</feature>
<keyword evidence="13" id="KW-1185">Reference proteome</keyword>
<feature type="domain" description="Malic enzyme NAD-binding" evidence="10">
    <location>
        <begin position="262"/>
        <end position="513"/>
    </location>
</feature>
<accession>A0A177NM49</accession>
<dbReference type="InterPro" id="IPR012301">
    <property type="entry name" value="Malic_N_dom"/>
</dbReference>
<dbReference type="InterPro" id="IPR036291">
    <property type="entry name" value="NAD(P)-bd_dom_sf"/>
</dbReference>
<protein>
    <submittedName>
        <fullName evidence="12">NAD-dependent malic enzyme</fullName>
    </submittedName>
</protein>
<comment type="similarity">
    <text evidence="2 9">Belongs to the malic enzymes family.</text>
</comment>
<dbReference type="Gene3D" id="3.40.50.10380">
    <property type="entry name" value="Malic enzyme, N-terminal domain"/>
    <property type="match status" value="1"/>
</dbReference>
<dbReference type="PANTHER" id="PTHR23406:SF90">
    <property type="entry name" value="MALIC ENZYME-RELATED"/>
    <property type="match status" value="1"/>
</dbReference>
<evidence type="ECO:0000313" key="13">
    <source>
        <dbReference type="Proteomes" id="UP000078476"/>
    </source>
</evidence>
<keyword evidence="3 8" id="KW-0479">Metal-binding</keyword>
<evidence type="ECO:0000313" key="12">
    <source>
        <dbReference type="EMBL" id="OAI18644.1"/>
    </source>
</evidence>
<dbReference type="EMBL" id="LUUI01000077">
    <property type="protein sequence ID" value="OAI18644.1"/>
    <property type="molecule type" value="Genomic_DNA"/>
</dbReference>
<feature type="binding site" evidence="7">
    <location>
        <position position="444"/>
    </location>
    <ligand>
        <name>(S)-malate</name>
        <dbReference type="ChEBI" id="CHEBI:15589"/>
    </ligand>
</feature>
<dbReference type="OrthoDB" id="3314528at2"/>
<dbReference type="GO" id="GO:0004473">
    <property type="term" value="F:malate dehydrogenase (decarboxylating) (NADP+) activity"/>
    <property type="evidence" value="ECO:0007669"/>
    <property type="project" value="TreeGrafter"/>
</dbReference>
<dbReference type="SMART" id="SM00919">
    <property type="entry name" value="Malic_M"/>
    <property type="match status" value="1"/>
</dbReference>
<comment type="cofactor">
    <cofactor evidence="8">
        <name>Mg(2+)</name>
        <dbReference type="ChEBI" id="CHEBI:18420"/>
    </cofactor>
    <cofactor evidence="8">
        <name>Mn(2+)</name>
        <dbReference type="ChEBI" id="CHEBI:29035"/>
    </cofactor>
    <text evidence="8">Divalent metal cations. Prefers magnesium or manganese.</text>
</comment>
<dbReference type="InterPro" id="IPR012302">
    <property type="entry name" value="Malic_NAD-bd"/>
</dbReference>
<evidence type="ECO:0000256" key="7">
    <source>
        <dbReference type="PIRSR" id="PIRSR000106-2"/>
    </source>
</evidence>
<evidence type="ECO:0000256" key="8">
    <source>
        <dbReference type="PIRSR" id="PIRSR000106-3"/>
    </source>
</evidence>
<dbReference type="Pfam" id="PF00390">
    <property type="entry name" value="malic"/>
    <property type="match status" value="1"/>
</dbReference>
<evidence type="ECO:0000256" key="3">
    <source>
        <dbReference type="ARBA" id="ARBA00022723"/>
    </source>
</evidence>
<dbReference type="InterPro" id="IPR037062">
    <property type="entry name" value="Malic_N_dom_sf"/>
</dbReference>
<evidence type="ECO:0000256" key="4">
    <source>
        <dbReference type="ARBA" id="ARBA00023002"/>
    </source>
</evidence>
<feature type="binding site" evidence="7">
    <location>
        <position position="148"/>
    </location>
    <ligand>
        <name>(S)-malate</name>
        <dbReference type="ChEBI" id="CHEBI:15589"/>
    </ligand>
</feature>